<dbReference type="AlphaFoldDB" id="A0A2U1JUT4"/>
<dbReference type="Proteomes" id="UP000245618">
    <property type="component" value="Unassembled WGS sequence"/>
</dbReference>
<comment type="caution">
    <text evidence="1">The sequence shown here is derived from an EMBL/GenBank/DDBJ whole genome shotgun (WGS) entry which is preliminary data.</text>
</comment>
<proteinExistence type="predicted"/>
<gene>
    <name evidence="1" type="ORF">DB891_09980</name>
</gene>
<dbReference type="RefSeq" id="WP_116763089.1">
    <property type="nucleotide sequence ID" value="NZ_QCZH01000009.1"/>
</dbReference>
<accession>A0A2U1JUT4</accession>
<dbReference type="OrthoDB" id="1376287at2"/>
<organism evidence="1 2">
    <name type="scientific">Flavobacterium laiguense</name>
    <dbReference type="NCBI Taxonomy" id="2169409"/>
    <lineage>
        <taxon>Bacteria</taxon>
        <taxon>Pseudomonadati</taxon>
        <taxon>Bacteroidota</taxon>
        <taxon>Flavobacteriia</taxon>
        <taxon>Flavobacteriales</taxon>
        <taxon>Flavobacteriaceae</taxon>
        <taxon>Flavobacterium</taxon>
    </lineage>
</organism>
<name>A0A2U1JUT4_9FLAO</name>
<evidence type="ECO:0000313" key="2">
    <source>
        <dbReference type="Proteomes" id="UP000245618"/>
    </source>
</evidence>
<reference evidence="1 2" key="1">
    <citation type="submission" date="2018-04" db="EMBL/GenBank/DDBJ databases">
        <title>Flavobacterium sp. nov., isolated from glacier ice.</title>
        <authorList>
            <person name="Liu Q."/>
            <person name="Xin Y.-H."/>
        </authorList>
    </citation>
    <scope>NUCLEOTIDE SEQUENCE [LARGE SCALE GENOMIC DNA]</scope>
    <source>
        <strain evidence="1 2">LB2P30</strain>
    </source>
</reference>
<evidence type="ECO:0000313" key="1">
    <source>
        <dbReference type="EMBL" id="PWA08970.1"/>
    </source>
</evidence>
<protein>
    <submittedName>
        <fullName evidence="1">Uncharacterized protein</fullName>
    </submittedName>
</protein>
<dbReference type="EMBL" id="QCZH01000009">
    <property type="protein sequence ID" value="PWA08970.1"/>
    <property type="molecule type" value="Genomic_DNA"/>
</dbReference>
<sequence>MRSAMLGTAGIGVIEGVQHVPPITPTIEIVKIAIQLVVGIITVFKMFKKPKEVISNQNQN</sequence>
<keyword evidence="2" id="KW-1185">Reference proteome</keyword>